<keyword evidence="5" id="KW-1185">Reference proteome</keyword>
<protein>
    <recommendedName>
        <fullName evidence="3">Legume lectin domain-containing protein</fullName>
    </recommendedName>
</protein>
<dbReference type="GO" id="GO:0030246">
    <property type="term" value="F:carbohydrate binding"/>
    <property type="evidence" value="ECO:0007669"/>
    <property type="project" value="UniProtKB-KW"/>
</dbReference>
<reference evidence="4" key="1">
    <citation type="submission" date="2023-04" db="EMBL/GenBank/DDBJ databases">
        <authorList>
            <person name="Vijverberg K."/>
            <person name="Xiong W."/>
            <person name="Schranz E."/>
        </authorList>
    </citation>
    <scope>NUCLEOTIDE SEQUENCE</scope>
</reference>
<feature type="signal peptide" evidence="2">
    <location>
        <begin position="1"/>
        <end position="16"/>
    </location>
</feature>
<dbReference type="Proteomes" id="UP001177003">
    <property type="component" value="Chromosome 0"/>
</dbReference>
<gene>
    <name evidence="4" type="ORF">LSALG_LOCUS3704</name>
</gene>
<feature type="chain" id="PRO_5041458895" description="Legume lectin domain-containing protein" evidence="2">
    <location>
        <begin position="17"/>
        <end position="124"/>
    </location>
</feature>
<name>A0AA35V1M7_LACSI</name>
<evidence type="ECO:0000259" key="3">
    <source>
        <dbReference type="Pfam" id="PF00139"/>
    </source>
</evidence>
<keyword evidence="1" id="KW-0430">Lectin</keyword>
<dbReference type="InterPro" id="IPR001220">
    <property type="entry name" value="Legume_lectin_dom"/>
</dbReference>
<dbReference type="SUPFAM" id="SSF49899">
    <property type="entry name" value="Concanavalin A-like lectins/glucanases"/>
    <property type="match status" value="1"/>
</dbReference>
<dbReference type="Gene3D" id="2.60.120.200">
    <property type="match status" value="1"/>
</dbReference>
<dbReference type="Pfam" id="PF00139">
    <property type="entry name" value="Lectin_legB"/>
    <property type="match status" value="1"/>
</dbReference>
<evidence type="ECO:0000313" key="4">
    <source>
        <dbReference type="EMBL" id="CAI9263000.1"/>
    </source>
</evidence>
<dbReference type="AlphaFoldDB" id="A0AA35V1M7"/>
<proteinExistence type="predicted"/>
<accession>A0AA35V1M7</accession>
<dbReference type="InterPro" id="IPR013320">
    <property type="entry name" value="ConA-like_dom_sf"/>
</dbReference>
<feature type="domain" description="Legume lectin" evidence="3">
    <location>
        <begin position="16"/>
        <end position="103"/>
    </location>
</feature>
<evidence type="ECO:0000256" key="2">
    <source>
        <dbReference type="SAM" id="SignalP"/>
    </source>
</evidence>
<organism evidence="4 5">
    <name type="scientific">Lactuca saligna</name>
    <name type="common">Willowleaf lettuce</name>
    <dbReference type="NCBI Taxonomy" id="75948"/>
    <lineage>
        <taxon>Eukaryota</taxon>
        <taxon>Viridiplantae</taxon>
        <taxon>Streptophyta</taxon>
        <taxon>Embryophyta</taxon>
        <taxon>Tracheophyta</taxon>
        <taxon>Spermatophyta</taxon>
        <taxon>Magnoliopsida</taxon>
        <taxon>eudicotyledons</taxon>
        <taxon>Gunneridae</taxon>
        <taxon>Pentapetalae</taxon>
        <taxon>asterids</taxon>
        <taxon>campanulids</taxon>
        <taxon>Asterales</taxon>
        <taxon>Asteraceae</taxon>
        <taxon>Cichorioideae</taxon>
        <taxon>Cichorieae</taxon>
        <taxon>Lactucinae</taxon>
        <taxon>Lactuca</taxon>
    </lineage>
</organism>
<keyword evidence="2" id="KW-0732">Signal</keyword>
<dbReference type="EMBL" id="OX465086">
    <property type="protein sequence ID" value="CAI9263000.1"/>
    <property type="molecule type" value="Genomic_DNA"/>
</dbReference>
<sequence length="124" mass="14282">MLFLLFFSNIATRTTSFDIQALTLTGLNFLVDAHLFNYCVRLTRDLPIIDSCAHRISYNKLVRFQRHRSLNLESFSTYFSLFIANLNMGSIGAGLDFIVSSYDEEINNVGAYSGYSYRCCYHEF</sequence>
<evidence type="ECO:0000256" key="1">
    <source>
        <dbReference type="ARBA" id="ARBA00022734"/>
    </source>
</evidence>
<evidence type="ECO:0000313" key="5">
    <source>
        <dbReference type="Proteomes" id="UP001177003"/>
    </source>
</evidence>